<gene>
    <name evidence="1" type="ORF">GCM10022242_18930</name>
</gene>
<reference evidence="2" key="1">
    <citation type="journal article" date="2019" name="Int. J. Syst. Evol. Microbiol.">
        <title>The Global Catalogue of Microorganisms (GCM) 10K type strain sequencing project: providing services to taxonomists for standard genome sequencing and annotation.</title>
        <authorList>
            <consortium name="The Broad Institute Genomics Platform"/>
            <consortium name="The Broad Institute Genome Sequencing Center for Infectious Disease"/>
            <person name="Wu L."/>
            <person name="Ma J."/>
        </authorList>
    </citation>
    <scope>NUCLEOTIDE SEQUENCE [LARGE SCALE GENOMIC DNA]</scope>
    <source>
        <strain evidence="2">JCM 16953</strain>
    </source>
</reference>
<name>A0ABP7IFJ0_9ACTN</name>
<keyword evidence="2" id="KW-1185">Reference proteome</keyword>
<comment type="caution">
    <text evidence="1">The sequence shown here is derived from an EMBL/GenBank/DDBJ whole genome shotgun (WGS) entry which is preliminary data.</text>
</comment>
<dbReference type="EMBL" id="BAABAH010000005">
    <property type="protein sequence ID" value="GAA3817181.1"/>
    <property type="molecule type" value="Genomic_DNA"/>
</dbReference>
<evidence type="ECO:0000313" key="1">
    <source>
        <dbReference type="EMBL" id="GAA3817181.1"/>
    </source>
</evidence>
<dbReference type="Proteomes" id="UP001501821">
    <property type="component" value="Unassembled WGS sequence"/>
</dbReference>
<proteinExistence type="predicted"/>
<dbReference type="SUPFAM" id="SSF159245">
    <property type="entry name" value="AttH-like"/>
    <property type="match status" value="1"/>
</dbReference>
<protein>
    <submittedName>
        <fullName evidence="1">Uncharacterized protein</fullName>
    </submittedName>
</protein>
<accession>A0ABP7IFJ0</accession>
<sequence>MTGPAGTGGLHGEYVGLGPLDEYPIHQLPRPVAWAGSSDRHFYDRSYFNCHDRTGDIFLISGIGFYPNLGTKDAFVLVRRGDTQTAVHLSDAADPRGGDRMEQRVVNYRVEVQEPLQQLRVVLEETEGVALDLTWRGLHPVIQELPHVMRQGSGTTLDAQRFAQVGSWEGRISIDGEEIAVSPDRWIGSRDRSWGIRPQGEAIPAGKPADPPFEGMWWLYVPIAFDDFAICLIMQETPDGYRTVNDCTRVWPDGRVEQLGWPRVEIRYGSGTRVPTGATIRCTTPEGKDVTFEVSSLLGVPIHVGGGYGGDSDWAHGTWKGPAFTERLTYDLNDPAVAGRVMFGVIDHVGRATVHGPGAGTPDGSEGWGLFEHGALGRHDPSGFADWFDLAK</sequence>
<organism evidence="1 2">
    <name type="scientific">Nocardioides panacisoli</name>
    <dbReference type="NCBI Taxonomy" id="627624"/>
    <lineage>
        <taxon>Bacteria</taxon>
        <taxon>Bacillati</taxon>
        <taxon>Actinomycetota</taxon>
        <taxon>Actinomycetes</taxon>
        <taxon>Propionibacteriales</taxon>
        <taxon>Nocardioidaceae</taxon>
        <taxon>Nocardioides</taxon>
    </lineage>
</organism>
<evidence type="ECO:0000313" key="2">
    <source>
        <dbReference type="Proteomes" id="UP001501821"/>
    </source>
</evidence>
<dbReference type="RefSeq" id="WP_344774678.1">
    <property type="nucleotide sequence ID" value="NZ_BAABAH010000005.1"/>
</dbReference>